<accession>A0A812I1M5</accession>
<evidence type="ECO:0000313" key="4">
    <source>
        <dbReference type="EMBL" id="CAE6971183.1"/>
    </source>
</evidence>
<dbReference type="Pfam" id="PF12796">
    <property type="entry name" value="Ank_2"/>
    <property type="match status" value="2"/>
</dbReference>
<dbReference type="PROSITE" id="PS50088">
    <property type="entry name" value="ANK_REPEAT"/>
    <property type="match status" value="4"/>
</dbReference>
<evidence type="ECO:0000256" key="2">
    <source>
        <dbReference type="ARBA" id="ARBA00023043"/>
    </source>
</evidence>
<name>A0A812I1M5_9DINO</name>
<comment type="caution">
    <text evidence="4">The sequence shown here is derived from an EMBL/GenBank/DDBJ whole genome shotgun (WGS) entry which is preliminary data.</text>
</comment>
<proteinExistence type="predicted"/>
<dbReference type="PANTHER" id="PTHR24173">
    <property type="entry name" value="ANKYRIN REPEAT CONTAINING"/>
    <property type="match status" value="1"/>
</dbReference>
<dbReference type="Gene3D" id="1.25.40.20">
    <property type="entry name" value="Ankyrin repeat-containing domain"/>
    <property type="match status" value="3"/>
</dbReference>
<keyword evidence="2 3" id="KW-0040">ANK repeat</keyword>
<organism evidence="4 5">
    <name type="scientific">Symbiodinium natans</name>
    <dbReference type="NCBI Taxonomy" id="878477"/>
    <lineage>
        <taxon>Eukaryota</taxon>
        <taxon>Sar</taxon>
        <taxon>Alveolata</taxon>
        <taxon>Dinophyceae</taxon>
        <taxon>Suessiales</taxon>
        <taxon>Symbiodiniaceae</taxon>
        <taxon>Symbiodinium</taxon>
    </lineage>
</organism>
<feature type="repeat" description="ANK" evidence="3">
    <location>
        <begin position="156"/>
        <end position="188"/>
    </location>
</feature>
<dbReference type="InterPro" id="IPR036770">
    <property type="entry name" value="Ankyrin_rpt-contain_sf"/>
</dbReference>
<dbReference type="EMBL" id="CAJNDS010000154">
    <property type="protein sequence ID" value="CAE6971183.1"/>
    <property type="molecule type" value="Genomic_DNA"/>
</dbReference>
<evidence type="ECO:0000256" key="3">
    <source>
        <dbReference type="PROSITE-ProRule" id="PRU00023"/>
    </source>
</evidence>
<sequence length="426" mass="45583">MPQELVIHKLCGEVVVELDGDDISEIVAVYGDSMKALKTFLSRTVHVSRFRQHLAIGSQILQDADLLSTLDLPVTLQLVMVPFLLATPQDLHAMQSAAERNNHIEMQRLLHKRIDPDLSLTPGHSKALHIATTFGSLACLQLLLEAGANLQSLDEDGKSALSHAATMGNVEITRELLAAGAKNDAASNGGEYPLCTACRRGHLGVVRELLDARLKPTALQSTEQLLQPVESPSIAIRQALHIATKLGQTDSIQLLLGARGDVEAKDNHDKSLLWHAAQIGHTDVVRLLLQAGARTGAEATGEDHPLWAACRNGRWDVVHCLIDARAHVHAADATANSPSWIADWHGYVDIVHHLATAGENPSTNSSASPLWMASCPGQSRMAQALPASRADSARTSIKIRAGASPCASDHLHLQAAGANAQDRSGP</sequence>
<dbReference type="AlphaFoldDB" id="A0A812I1M5"/>
<dbReference type="InterPro" id="IPR002110">
    <property type="entry name" value="Ankyrin_rpt"/>
</dbReference>
<keyword evidence="5" id="KW-1185">Reference proteome</keyword>
<protein>
    <submittedName>
        <fullName evidence="4">ANK3 protein</fullName>
    </submittedName>
</protein>
<reference evidence="4" key="1">
    <citation type="submission" date="2021-02" db="EMBL/GenBank/DDBJ databases">
        <authorList>
            <person name="Dougan E. K."/>
            <person name="Rhodes N."/>
            <person name="Thang M."/>
            <person name="Chan C."/>
        </authorList>
    </citation>
    <scope>NUCLEOTIDE SEQUENCE</scope>
</reference>
<feature type="repeat" description="ANK" evidence="3">
    <location>
        <begin position="123"/>
        <end position="155"/>
    </location>
</feature>
<keyword evidence="1" id="KW-0677">Repeat</keyword>
<feature type="repeat" description="ANK" evidence="3">
    <location>
        <begin position="235"/>
        <end position="267"/>
    </location>
</feature>
<evidence type="ECO:0000313" key="5">
    <source>
        <dbReference type="Proteomes" id="UP000604046"/>
    </source>
</evidence>
<dbReference type="Proteomes" id="UP000604046">
    <property type="component" value="Unassembled WGS sequence"/>
</dbReference>
<gene>
    <name evidence="4" type="primary">ANK3</name>
    <name evidence="4" type="ORF">SNAT2548_LOCUS2566</name>
</gene>
<evidence type="ECO:0000256" key="1">
    <source>
        <dbReference type="ARBA" id="ARBA00022737"/>
    </source>
</evidence>
<dbReference type="SMART" id="SM00248">
    <property type="entry name" value="ANK"/>
    <property type="match status" value="7"/>
</dbReference>
<dbReference type="SUPFAM" id="SSF48403">
    <property type="entry name" value="Ankyrin repeat"/>
    <property type="match status" value="1"/>
</dbReference>
<feature type="repeat" description="ANK" evidence="3">
    <location>
        <begin position="268"/>
        <end position="300"/>
    </location>
</feature>
<dbReference type="OrthoDB" id="1577640at2759"/>
<dbReference type="PANTHER" id="PTHR24173:SF74">
    <property type="entry name" value="ANKYRIN REPEAT DOMAIN-CONTAINING PROTEIN 16"/>
    <property type="match status" value="1"/>
</dbReference>
<dbReference type="PROSITE" id="PS50297">
    <property type="entry name" value="ANK_REP_REGION"/>
    <property type="match status" value="2"/>
</dbReference>